<proteinExistence type="predicted"/>
<reference evidence="1 2" key="1">
    <citation type="submission" date="2024-01" db="EMBL/GenBank/DDBJ databases">
        <authorList>
            <person name="Alioto T."/>
            <person name="Alioto T."/>
            <person name="Gomez Garrido J."/>
        </authorList>
    </citation>
    <scope>NUCLEOTIDE SEQUENCE [LARGE SCALE GENOMIC DNA]</scope>
</reference>
<sequence length="125" mass="14109">MYCISAEGFNSTRLAHDGRRNKRSASDETLLLLRLLLYINTAGRTSPPPHPLLHPPHPHLRVSGFSVIKAKHPMGPDPSHHGRKYSLAFHCRRQESVENKIMNPRTFPDFIAALTSEDEDYSEGP</sequence>
<dbReference type="Proteomes" id="UP001314229">
    <property type="component" value="Unassembled WGS sequence"/>
</dbReference>
<evidence type="ECO:0000313" key="1">
    <source>
        <dbReference type="EMBL" id="CAK6980699.1"/>
    </source>
</evidence>
<gene>
    <name evidence="1" type="ORF">FSCOSCO3_A025073</name>
</gene>
<organism evidence="1 2">
    <name type="scientific">Scomber scombrus</name>
    <name type="common">Atlantic mackerel</name>
    <name type="synonym">Scomber vernalis</name>
    <dbReference type="NCBI Taxonomy" id="13677"/>
    <lineage>
        <taxon>Eukaryota</taxon>
        <taxon>Metazoa</taxon>
        <taxon>Chordata</taxon>
        <taxon>Craniata</taxon>
        <taxon>Vertebrata</taxon>
        <taxon>Euteleostomi</taxon>
        <taxon>Actinopterygii</taxon>
        <taxon>Neopterygii</taxon>
        <taxon>Teleostei</taxon>
        <taxon>Neoteleostei</taxon>
        <taxon>Acanthomorphata</taxon>
        <taxon>Pelagiaria</taxon>
        <taxon>Scombriformes</taxon>
        <taxon>Scombridae</taxon>
        <taxon>Scomber</taxon>
    </lineage>
</organism>
<keyword evidence="2" id="KW-1185">Reference proteome</keyword>
<comment type="caution">
    <text evidence="1">The sequence shown here is derived from an EMBL/GenBank/DDBJ whole genome shotgun (WGS) entry which is preliminary data.</text>
</comment>
<evidence type="ECO:0000313" key="2">
    <source>
        <dbReference type="Proteomes" id="UP001314229"/>
    </source>
</evidence>
<protein>
    <submittedName>
        <fullName evidence="1">Uncharacterized protein</fullName>
    </submittedName>
</protein>
<accession>A0AAV1QB90</accession>
<dbReference type="EMBL" id="CAWUFR010000721">
    <property type="protein sequence ID" value="CAK6980699.1"/>
    <property type="molecule type" value="Genomic_DNA"/>
</dbReference>
<dbReference type="AlphaFoldDB" id="A0AAV1QB90"/>
<name>A0AAV1QB90_SCOSC</name>